<keyword evidence="2" id="KW-1185">Reference proteome</keyword>
<evidence type="ECO:0000313" key="1">
    <source>
        <dbReference type="EMBL" id="KXA94792.1"/>
    </source>
</evidence>
<sequence length="144" mass="16358">MSYKDTFNCFGKRVGVVLEAKTVKRNYMENSTPQSGVRTQTEFDGISEFVSRRGRIKFLEMLVQKLGSRSEVSETLQISKSTLSGWLNERNRHPSNSSFERVLELGWKVNPKETIEILNEELDTFDKAIATFVRGGANCQANES</sequence>
<name>A0A133UKQ8_9EURY</name>
<protein>
    <submittedName>
        <fullName evidence="1">Uncharacterized protein</fullName>
    </submittedName>
</protein>
<gene>
    <name evidence="1" type="ORF">AKJ65_03440</name>
</gene>
<dbReference type="EMBL" id="LHXO01000039">
    <property type="protein sequence ID" value="KXA94792.1"/>
    <property type="molecule type" value="Genomic_DNA"/>
</dbReference>
<comment type="caution">
    <text evidence="1">The sequence shown here is derived from an EMBL/GenBank/DDBJ whole genome shotgun (WGS) entry which is preliminary data.</text>
</comment>
<organism evidence="1 2">
    <name type="scientific">candidate division MSBL1 archaeon SCGC-AAA259E19</name>
    <dbReference type="NCBI Taxonomy" id="1698264"/>
    <lineage>
        <taxon>Archaea</taxon>
        <taxon>Methanobacteriati</taxon>
        <taxon>Methanobacteriota</taxon>
        <taxon>candidate division MSBL1</taxon>
    </lineage>
</organism>
<accession>A0A133UKQ8</accession>
<proteinExistence type="predicted"/>
<dbReference type="Proteomes" id="UP000070284">
    <property type="component" value="Unassembled WGS sequence"/>
</dbReference>
<dbReference type="AlphaFoldDB" id="A0A133UKQ8"/>
<evidence type="ECO:0000313" key="2">
    <source>
        <dbReference type="Proteomes" id="UP000070284"/>
    </source>
</evidence>
<reference evidence="1 2" key="1">
    <citation type="journal article" date="2016" name="Sci. Rep.">
        <title>Metabolic traits of an uncultured archaeal lineage -MSBL1- from brine pools of the Red Sea.</title>
        <authorList>
            <person name="Mwirichia R."/>
            <person name="Alam I."/>
            <person name="Rashid M."/>
            <person name="Vinu M."/>
            <person name="Ba-Alawi W."/>
            <person name="Anthony Kamau A."/>
            <person name="Kamanda Ngugi D."/>
            <person name="Goker M."/>
            <person name="Klenk H.P."/>
            <person name="Bajic V."/>
            <person name="Stingl U."/>
        </authorList>
    </citation>
    <scope>NUCLEOTIDE SEQUENCE [LARGE SCALE GENOMIC DNA]</scope>
    <source>
        <strain evidence="1">SCGC-AAA259E19</strain>
    </source>
</reference>